<name>A0AAV7UFW9_PLEWA</name>
<proteinExistence type="predicted"/>
<gene>
    <name evidence="1" type="ORF">NDU88_004688</name>
</gene>
<accession>A0AAV7UFW9</accession>
<dbReference type="Proteomes" id="UP001066276">
    <property type="component" value="Chromosome 3_1"/>
</dbReference>
<comment type="caution">
    <text evidence="1">The sequence shown here is derived from an EMBL/GenBank/DDBJ whole genome shotgun (WGS) entry which is preliminary data.</text>
</comment>
<dbReference type="AlphaFoldDB" id="A0AAV7UFW9"/>
<evidence type="ECO:0000313" key="1">
    <source>
        <dbReference type="EMBL" id="KAJ1187923.1"/>
    </source>
</evidence>
<dbReference type="EMBL" id="JANPWB010000005">
    <property type="protein sequence ID" value="KAJ1187923.1"/>
    <property type="molecule type" value="Genomic_DNA"/>
</dbReference>
<organism evidence="1 2">
    <name type="scientific">Pleurodeles waltl</name>
    <name type="common">Iberian ribbed newt</name>
    <dbReference type="NCBI Taxonomy" id="8319"/>
    <lineage>
        <taxon>Eukaryota</taxon>
        <taxon>Metazoa</taxon>
        <taxon>Chordata</taxon>
        <taxon>Craniata</taxon>
        <taxon>Vertebrata</taxon>
        <taxon>Euteleostomi</taxon>
        <taxon>Amphibia</taxon>
        <taxon>Batrachia</taxon>
        <taxon>Caudata</taxon>
        <taxon>Salamandroidea</taxon>
        <taxon>Salamandridae</taxon>
        <taxon>Pleurodelinae</taxon>
        <taxon>Pleurodeles</taxon>
    </lineage>
</organism>
<reference evidence="1" key="1">
    <citation type="journal article" date="2022" name="bioRxiv">
        <title>Sequencing and chromosome-scale assembly of the giantPleurodeles waltlgenome.</title>
        <authorList>
            <person name="Brown T."/>
            <person name="Elewa A."/>
            <person name="Iarovenko S."/>
            <person name="Subramanian E."/>
            <person name="Araus A.J."/>
            <person name="Petzold A."/>
            <person name="Susuki M."/>
            <person name="Suzuki K.-i.T."/>
            <person name="Hayashi T."/>
            <person name="Toyoda A."/>
            <person name="Oliveira C."/>
            <person name="Osipova E."/>
            <person name="Leigh N.D."/>
            <person name="Simon A."/>
            <person name="Yun M.H."/>
        </authorList>
    </citation>
    <scope>NUCLEOTIDE SEQUENCE</scope>
    <source>
        <strain evidence="1">20211129_DDA</strain>
        <tissue evidence="1">Liver</tissue>
    </source>
</reference>
<evidence type="ECO:0000313" key="2">
    <source>
        <dbReference type="Proteomes" id="UP001066276"/>
    </source>
</evidence>
<protein>
    <submittedName>
        <fullName evidence="1">Uncharacterized protein</fullName>
    </submittedName>
</protein>
<keyword evidence="2" id="KW-1185">Reference proteome</keyword>
<sequence>MQRCELGRCLAPKACAAMQEPPFPLGRDTLLPKVGLEATLQPRYSLDRPLCGRTNMTDGCCFLCSLGMG</sequence>